<dbReference type="Proteomes" id="UP000188605">
    <property type="component" value="Unassembled WGS sequence"/>
</dbReference>
<protein>
    <submittedName>
        <fullName evidence="1">Uncharacterized protein</fullName>
    </submittedName>
</protein>
<reference evidence="1" key="1">
    <citation type="submission" date="2016-08" db="EMBL/GenBank/DDBJ databases">
        <authorList>
            <person name="Ngugi D.K."/>
            <person name="Miyake S."/>
            <person name="Stingl U."/>
        </authorList>
    </citation>
    <scope>NUCLEOTIDE SEQUENCE</scope>
    <source>
        <strain evidence="1">SCG-B11WGA-EpuloA1</strain>
    </source>
</reference>
<accession>A0ACC8XBG4</accession>
<organism evidence="1 2">
    <name type="scientific">Candidatus Epulonipiscium fishelsonii</name>
    <dbReference type="NCBI Taxonomy" id="77094"/>
    <lineage>
        <taxon>Bacteria</taxon>
        <taxon>Bacillati</taxon>
        <taxon>Bacillota</taxon>
        <taxon>Clostridia</taxon>
        <taxon>Lachnospirales</taxon>
        <taxon>Lachnospiraceae</taxon>
        <taxon>Candidatus Epulonipiscium</taxon>
    </lineage>
</organism>
<proteinExistence type="predicted"/>
<name>A0ACC8XBG4_9FIRM</name>
<sequence>MKMTKKLIATTMLLAMSVSVVGCGGGDSEPAESTSTSQYSEADASKDGGDGVIDTLTIMSEQSDGWIRNFNVLTSTPPQFMQGFMYEPLVIFDTFNNNRETMWLAEDIVSEPDNKTLTIKVRQGVKWSDGEDFNAEDVAFSFTYAKDHPAIDRSGDWGENGKIEAVNIIDDYTVQIVMREENRFHRNTLFYNKWMIPEHVYSSVTDPSTFILENPVVTGAFSVVETFQPEAVALLRNPTYWKADDLEVDRTVWPQYNSNDAALTLLRTGNVDWAHIFIPDIEKTYIQGDEHRKYWYGMGDGVRIAPNYTTENEGARRAFEDPEFKKAMSMSVDRQGIIDSAVFGYIEAVLPTNTGLPPALFGYRSEEADAITKQFSEYNIDSAKQLLADAGYKDINGDGFVEHADGTPIEFDIMSPAGWSDWNDGCAISVQGMREAGINANAVTSEVSMLPDGWTNNQWEARYTANGVAGDVHKFYYDTIGDQSRIQTPSWWTITQTNYANDELSALIDQLPTAQSDEEVKAITDQVELFMAENMINIPVLYNGNWVVYNDARFTGWATAEDVFVNPANCIHDSKILQLMALEPVRD</sequence>
<keyword evidence="2" id="KW-1185">Reference proteome</keyword>
<evidence type="ECO:0000313" key="2">
    <source>
        <dbReference type="Proteomes" id="UP000188605"/>
    </source>
</evidence>
<evidence type="ECO:0000313" key="1">
    <source>
        <dbReference type="EMBL" id="ONI39858.1"/>
    </source>
</evidence>
<comment type="caution">
    <text evidence="1">The sequence shown here is derived from an EMBL/GenBank/DDBJ whole genome shotgun (WGS) entry which is preliminary data.</text>
</comment>
<dbReference type="EMBL" id="LJDB01000060">
    <property type="protein sequence ID" value="ONI39858.1"/>
    <property type="molecule type" value="Genomic_DNA"/>
</dbReference>
<gene>
    <name evidence="1" type="ORF">AN396_07355</name>
</gene>